<feature type="compositionally biased region" description="Basic and acidic residues" evidence="2">
    <location>
        <begin position="452"/>
        <end position="465"/>
    </location>
</feature>
<feature type="compositionally biased region" description="Basic and acidic residues" evidence="2">
    <location>
        <begin position="280"/>
        <end position="293"/>
    </location>
</feature>
<feature type="compositionally biased region" description="Polar residues" evidence="2">
    <location>
        <begin position="591"/>
        <end position="612"/>
    </location>
</feature>
<dbReference type="PANTHER" id="PTHR13275">
    <property type="entry name" value="YL-1 PROTEIN TRANSCRIPTION FACTOR-LIKE 1"/>
    <property type="match status" value="1"/>
</dbReference>
<dbReference type="SMART" id="SM00993">
    <property type="entry name" value="YL1_C"/>
    <property type="match status" value="1"/>
</dbReference>
<dbReference type="AlphaFoldDB" id="E9DD18"/>
<evidence type="ECO:0000259" key="3">
    <source>
        <dbReference type="SMART" id="SM00993"/>
    </source>
</evidence>
<dbReference type="PANTHER" id="PTHR13275:SF4">
    <property type="entry name" value="VACUOLAR PROTEIN SORTING-ASSOCIATED PROTEIN 72 HOMOLOG"/>
    <property type="match status" value="1"/>
</dbReference>
<dbReference type="EMBL" id="GL636500">
    <property type="protein sequence ID" value="EFW15543.1"/>
    <property type="molecule type" value="Genomic_DNA"/>
</dbReference>
<dbReference type="HOGENOM" id="CLU_008699_2_0_1"/>
<accession>E9DD18</accession>
<feature type="compositionally biased region" description="Pro residues" evidence="2">
    <location>
        <begin position="730"/>
        <end position="742"/>
    </location>
</feature>
<dbReference type="Pfam" id="PF08265">
    <property type="entry name" value="YL1_C"/>
    <property type="match status" value="1"/>
</dbReference>
<reference evidence="5" key="2">
    <citation type="submission" date="2010-03" db="EMBL/GenBank/DDBJ databases">
        <title>The genome sequence of Coccidioides posadasii strain Silveira.</title>
        <authorList>
            <consortium name="The Broad Institute Genome Sequencing Center for Infectious Disease"/>
            <person name="Neafsey D."/>
            <person name="Orbach M."/>
            <person name="Henn M.R."/>
            <person name="Cole G.T."/>
            <person name="Galgiani J."/>
            <person name="Gardner M.J."/>
            <person name="Kirkland T.N."/>
            <person name="Taylor J.W."/>
            <person name="Young S.K."/>
            <person name="Zeng Q."/>
            <person name="Koehrsen M."/>
            <person name="Alvarado L."/>
            <person name="Berlin A."/>
            <person name="Borenstein D."/>
            <person name="Chapman S.B."/>
            <person name="Chen Z."/>
            <person name="Engels R."/>
            <person name="Freedman E."/>
            <person name="Gellesch M."/>
            <person name="Goldberg J."/>
            <person name="Griggs A."/>
            <person name="Gujja S."/>
            <person name="Heilman E."/>
            <person name="Heiman D."/>
            <person name="Howarth C."/>
            <person name="Jen D."/>
            <person name="Larson L."/>
            <person name="Mehta T."/>
            <person name="Neiman D."/>
            <person name="Park D."/>
            <person name="Pearson M."/>
            <person name="Richards J."/>
            <person name="Roberts A."/>
            <person name="Saif S."/>
            <person name="Shea T."/>
            <person name="Shenoy N."/>
            <person name="Sisk P."/>
            <person name="Stolte C."/>
            <person name="Sykes S."/>
            <person name="Walk T."/>
            <person name="White J."/>
            <person name="Yandava C."/>
            <person name="Haas B."/>
            <person name="Nusbaum C."/>
            <person name="Birren B."/>
        </authorList>
    </citation>
    <scope>NUCLEOTIDE SEQUENCE [LARGE SCALE GENOMIC DNA]</scope>
    <source>
        <strain evidence="5">RMSCC 757 / Silveira</strain>
    </source>
</reference>
<feature type="region of interest" description="Disordered" evidence="2">
    <location>
        <begin position="308"/>
        <end position="354"/>
    </location>
</feature>
<feature type="compositionally biased region" description="Polar residues" evidence="2">
    <location>
        <begin position="764"/>
        <end position="773"/>
    </location>
</feature>
<comment type="similarity">
    <text evidence="1">Belongs to the VPS72/YL1 family.</text>
</comment>
<dbReference type="InterPro" id="IPR013272">
    <property type="entry name" value="Vps72/YL1_C"/>
</dbReference>
<reference evidence="5" key="1">
    <citation type="journal article" date="2010" name="Genome Res.">
        <title>Population genomic sequencing of Coccidioides fungi reveals recent hybridization and transposon control.</title>
        <authorList>
            <person name="Neafsey D.E."/>
            <person name="Barker B.M."/>
            <person name="Sharpton T.J."/>
            <person name="Stajich J.E."/>
            <person name="Park D.J."/>
            <person name="Whiston E."/>
            <person name="Hung C.-Y."/>
            <person name="McMahan C."/>
            <person name="White J."/>
            <person name="Sykes S."/>
            <person name="Heiman D."/>
            <person name="Young S."/>
            <person name="Zeng Q."/>
            <person name="Abouelleil A."/>
            <person name="Aftuck L."/>
            <person name="Bessette D."/>
            <person name="Brown A."/>
            <person name="FitzGerald M."/>
            <person name="Lui A."/>
            <person name="Macdonald J.P."/>
            <person name="Priest M."/>
            <person name="Orbach M.J."/>
            <person name="Galgiani J.N."/>
            <person name="Kirkland T.N."/>
            <person name="Cole G.T."/>
            <person name="Birren B.W."/>
            <person name="Henn M.R."/>
            <person name="Taylor J.W."/>
            <person name="Rounsley S.D."/>
        </authorList>
    </citation>
    <scope>NUCLEOTIDE SEQUENCE [LARGE SCALE GENOMIC DNA]</scope>
    <source>
        <strain evidence="5">RMSCC 757 / Silveira</strain>
    </source>
</reference>
<dbReference type="OMA" id="PVISYWS"/>
<dbReference type="InterPro" id="IPR046757">
    <property type="entry name" value="YL1_N"/>
</dbReference>
<feature type="compositionally biased region" description="Polar residues" evidence="2">
    <location>
        <begin position="482"/>
        <end position="498"/>
    </location>
</feature>
<keyword evidence="5" id="KW-1185">Reference proteome</keyword>
<dbReference type="Pfam" id="PF05764">
    <property type="entry name" value="YL1"/>
    <property type="match status" value="1"/>
</dbReference>
<name>E9DD18_COCPS</name>
<feature type="compositionally biased region" description="Polar residues" evidence="2">
    <location>
        <begin position="544"/>
        <end position="555"/>
    </location>
</feature>
<feature type="compositionally biased region" description="Basic and acidic residues" evidence="2">
    <location>
        <begin position="423"/>
        <end position="435"/>
    </location>
</feature>
<evidence type="ECO:0000313" key="5">
    <source>
        <dbReference type="Proteomes" id="UP000002497"/>
    </source>
</evidence>
<dbReference type="VEuPathDB" id="FungiDB:CPSG_07980"/>
<evidence type="ECO:0000313" key="4">
    <source>
        <dbReference type="EMBL" id="EFW15543.1"/>
    </source>
</evidence>
<feature type="compositionally biased region" description="Polar residues" evidence="2">
    <location>
        <begin position="270"/>
        <end position="279"/>
    </location>
</feature>
<feature type="compositionally biased region" description="Polar residues" evidence="2">
    <location>
        <begin position="103"/>
        <end position="112"/>
    </location>
</feature>
<organism evidence="5">
    <name type="scientific">Coccidioides posadasii (strain RMSCC 757 / Silveira)</name>
    <name type="common">Valley fever fungus</name>
    <dbReference type="NCBI Taxonomy" id="443226"/>
    <lineage>
        <taxon>Eukaryota</taxon>
        <taxon>Fungi</taxon>
        <taxon>Dikarya</taxon>
        <taxon>Ascomycota</taxon>
        <taxon>Pezizomycotina</taxon>
        <taxon>Eurotiomycetes</taxon>
        <taxon>Eurotiomycetidae</taxon>
        <taxon>Onygenales</taxon>
        <taxon>Onygenaceae</taxon>
        <taxon>Coccidioides</taxon>
    </lineage>
</organism>
<feature type="region of interest" description="Disordered" evidence="2">
    <location>
        <begin position="181"/>
        <end position="293"/>
    </location>
</feature>
<proteinExistence type="inferred from homology"/>
<gene>
    <name evidence="4" type="ORF">CPSG_07980</name>
</gene>
<dbReference type="STRING" id="443226.E9DD18"/>
<feature type="domain" description="Vps72/YL1 C-terminal" evidence="3">
    <location>
        <begin position="663"/>
        <end position="692"/>
    </location>
</feature>
<evidence type="ECO:0000256" key="1">
    <source>
        <dbReference type="ARBA" id="ARBA00006832"/>
    </source>
</evidence>
<sequence>MASSTSEEESREPNTEYSVVNHLFRGCTLWGFNLSLASAVTVSSDLCTTTRPSESHPARGVWRCAFTSHTCLSAKQATPEVQFGAPFQPSRFHHGAHSMADSPETNDATSSDGEPIEYLATARARRSTAGQHMSSLLDAEADDDLALLFAEDEEDEEFTFGEQEDEGEDDGLVADYAEDMDLDSSSDEEDQGPDAKEDELEGERELEKQAKAERLAKKRKAQESLRLTALRKKVKIDPNLPSRSLTTPAPRQRKKSERISWLPTPEDGPTRSSSRMQTVRNKELTHARLKDSEQRRIRLIATMEEAAKRKESMKAKQMTQEDRLAEAEKTERINSKSLNRWEEMEKKRSEEQRARLEALQNRRLEGPVVTWWSGIAKWIDDKLAQVGVRSYTQAAEKEAGRKRKSKDVTHQGPPKAGQSKPSRQQEPDLKTEKAQSEIANSGKTGHPPANEDAPKDPKDEPKEPPGEGSVLLDGIHLYASMTDETLSVPADQSSNAQSRKVVADEGDPTQSTPGPAGTARLSEGATPAPEPKGQDTPTKVAISHQASSEQSTPSVIPTGAAKPPSTQDAASLEQPSGPVQLLPPPLSPPSNVSTENQGTDSTSTVQAGVNATPPTQVAPKIEISSRNCIILEDFDATTPQARSQYSILFNPRKPQKLQKPAQEYCPVTGRPARYRDPQTGIGYANTQAYREIRQVLGGRYAWSGFLGCFVGELGGGARGVPERFLAPNVPPPQEILGPPPPVSGEGITIKSSPTATTAAATPTESQAGSGASG</sequence>
<dbReference type="eggNOG" id="ENOG502RXYF">
    <property type="taxonomic scope" value="Eukaryota"/>
</dbReference>
<feature type="compositionally biased region" description="Low complexity" evidence="2">
    <location>
        <begin position="753"/>
        <end position="763"/>
    </location>
</feature>
<feature type="region of interest" description="Disordered" evidence="2">
    <location>
        <begin position="730"/>
        <end position="773"/>
    </location>
</feature>
<feature type="compositionally biased region" description="Acidic residues" evidence="2">
    <location>
        <begin position="181"/>
        <end position="202"/>
    </location>
</feature>
<dbReference type="GO" id="GO:0005634">
    <property type="term" value="C:nucleus"/>
    <property type="evidence" value="ECO:0007669"/>
    <property type="project" value="TreeGrafter"/>
</dbReference>
<feature type="region of interest" description="Disordered" evidence="2">
    <location>
        <begin position="392"/>
        <end position="612"/>
    </location>
</feature>
<evidence type="ECO:0000256" key="2">
    <source>
        <dbReference type="SAM" id="MobiDB-lite"/>
    </source>
</evidence>
<feature type="compositionally biased region" description="Basic and acidic residues" evidence="2">
    <location>
        <begin position="203"/>
        <end position="215"/>
    </location>
</feature>
<dbReference type="OrthoDB" id="3942062at2759"/>
<feature type="region of interest" description="Disordered" evidence="2">
    <location>
        <begin position="85"/>
        <end position="113"/>
    </location>
</feature>
<dbReference type="Proteomes" id="UP000002497">
    <property type="component" value="Unassembled WGS sequence"/>
</dbReference>
<dbReference type="VEuPathDB" id="FungiDB:D8B26_002350"/>
<protein>
    <recommendedName>
        <fullName evidence="3">Vps72/YL1 C-terminal domain-containing protein</fullName>
    </recommendedName>
</protein>